<gene>
    <name evidence="2" type="ORF">LTR97_006965</name>
</gene>
<accession>A0AAN7W9S8</accession>
<dbReference type="PANTHER" id="PTHR42085:SF1">
    <property type="entry name" value="F-BOX DOMAIN-CONTAINING PROTEIN"/>
    <property type="match status" value="1"/>
</dbReference>
<evidence type="ECO:0000256" key="1">
    <source>
        <dbReference type="SAM" id="MobiDB-lite"/>
    </source>
</evidence>
<feature type="region of interest" description="Disordered" evidence="1">
    <location>
        <begin position="411"/>
        <end position="445"/>
    </location>
</feature>
<reference evidence="2" key="1">
    <citation type="submission" date="2023-08" db="EMBL/GenBank/DDBJ databases">
        <title>Black Yeasts Isolated from many extreme environments.</title>
        <authorList>
            <person name="Coleine C."/>
            <person name="Stajich J.E."/>
            <person name="Selbmann L."/>
        </authorList>
    </citation>
    <scope>NUCLEOTIDE SEQUENCE</scope>
    <source>
        <strain evidence="2">CCFEE 5810</strain>
    </source>
</reference>
<dbReference type="EMBL" id="JAVRQU010000010">
    <property type="protein sequence ID" value="KAK5698005.1"/>
    <property type="molecule type" value="Genomic_DNA"/>
</dbReference>
<proteinExistence type="predicted"/>
<comment type="caution">
    <text evidence="2">The sequence shown here is derived from an EMBL/GenBank/DDBJ whole genome shotgun (WGS) entry which is preliminary data.</text>
</comment>
<protein>
    <submittedName>
        <fullName evidence="2">Uncharacterized protein</fullName>
    </submittedName>
</protein>
<sequence length="445" mass="49677">MSTKVADRATTGRLWTSGGKEKTASGEIVSKDASGVKSVVSSAAVPDRLSFKDLPAELRNQVYEELLPTIETKWMYPFGEVRVNSTDKASTAFMATCKQVHEEAASILYAVDSHRVYISSSGTVKFLDRTTASVDVQNANFAALNQVKVLHLHVSANDSRAVCDVQDALFKLFDHLRPNHKLHTLEVSINVDTANDRYSGYEMFNSNYAERMFRQNLMREFADIRPGQLSRAHITAFLTDPLRTVRNLKDGRKKGKFTLDFAGKSGRPWRDILPGIRGLVQSDELVPDYKVFCRYWEVLRSLQSVAEAAFGKQDVKLLDKARNGLCCARIRGDITALKQNHDLLVAAVDGMVSAKVRGKPSRSYHDAETLEHELREVAYLMLELASALLTDDADTSFFGYNRSDEALREWQTHGRAAEKQAKAKRKREKDAKGEPAKKAKLGGSV</sequence>
<dbReference type="Proteomes" id="UP001310594">
    <property type="component" value="Unassembled WGS sequence"/>
</dbReference>
<organism evidence="2 3">
    <name type="scientific">Elasticomyces elasticus</name>
    <dbReference type="NCBI Taxonomy" id="574655"/>
    <lineage>
        <taxon>Eukaryota</taxon>
        <taxon>Fungi</taxon>
        <taxon>Dikarya</taxon>
        <taxon>Ascomycota</taxon>
        <taxon>Pezizomycotina</taxon>
        <taxon>Dothideomycetes</taxon>
        <taxon>Dothideomycetidae</taxon>
        <taxon>Mycosphaerellales</taxon>
        <taxon>Teratosphaeriaceae</taxon>
        <taxon>Elasticomyces</taxon>
    </lineage>
</organism>
<feature type="compositionally biased region" description="Basic and acidic residues" evidence="1">
    <location>
        <begin position="428"/>
        <end position="437"/>
    </location>
</feature>
<dbReference type="PANTHER" id="PTHR42085">
    <property type="entry name" value="F-BOX DOMAIN-CONTAINING PROTEIN"/>
    <property type="match status" value="1"/>
</dbReference>
<feature type="compositionally biased region" description="Basic and acidic residues" evidence="1">
    <location>
        <begin position="411"/>
        <end position="421"/>
    </location>
</feature>
<name>A0AAN7W9S8_9PEZI</name>
<evidence type="ECO:0000313" key="2">
    <source>
        <dbReference type="EMBL" id="KAK5698005.1"/>
    </source>
</evidence>
<dbReference type="AlphaFoldDB" id="A0AAN7W9S8"/>
<evidence type="ECO:0000313" key="3">
    <source>
        <dbReference type="Proteomes" id="UP001310594"/>
    </source>
</evidence>
<feature type="region of interest" description="Disordered" evidence="1">
    <location>
        <begin position="1"/>
        <end position="20"/>
    </location>
</feature>
<dbReference type="InterPro" id="IPR038883">
    <property type="entry name" value="AN11006-like"/>
</dbReference>